<keyword evidence="5" id="KW-0028">Amino-acid biosynthesis</keyword>
<dbReference type="GO" id="GO:0009001">
    <property type="term" value="F:serine O-acetyltransferase activity"/>
    <property type="evidence" value="ECO:0007669"/>
    <property type="project" value="UniProtKB-EC"/>
</dbReference>
<dbReference type="AlphaFoldDB" id="A0A059FU02"/>
<dbReference type="InterPro" id="IPR001451">
    <property type="entry name" value="Hexapep"/>
</dbReference>
<dbReference type="PATRIC" id="fig|1280950.3.peg.445"/>
<dbReference type="FunFam" id="2.160.10.10:FF:000002">
    <property type="entry name" value="Serine acetyltransferase"/>
    <property type="match status" value="1"/>
</dbReference>
<dbReference type="SUPFAM" id="SSF51161">
    <property type="entry name" value="Trimeric LpxA-like enzymes"/>
    <property type="match status" value="1"/>
</dbReference>
<keyword evidence="11" id="KW-1185">Reference proteome</keyword>
<dbReference type="InterPro" id="IPR011004">
    <property type="entry name" value="Trimer_LpxA-like_sf"/>
</dbReference>
<dbReference type="Proteomes" id="UP000025171">
    <property type="component" value="Unassembled WGS sequence"/>
</dbReference>
<dbReference type="eggNOG" id="COG1045">
    <property type="taxonomic scope" value="Bacteria"/>
</dbReference>
<dbReference type="UniPathway" id="UPA00136">
    <property type="reaction ID" value="UER00199"/>
</dbReference>
<evidence type="ECO:0000256" key="8">
    <source>
        <dbReference type="ARBA" id="ARBA00049486"/>
    </source>
</evidence>
<dbReference type="STRING" id="1280950.HJO_02175"/>
<comment type="caution">
    <text evidence="10">The sequence shown here is derived from an EMBL/GenBank/DDBJ whole genome shotgun (WGS) entry which is preliminary data.</text>
</comment>
<evidence type="ECO:0000256" key="5">
    <source>
        <dbReference type="ARBA" id="ARBA00022605"/>
    </source>
</evidence>
<dbReference type="Pfam" id="PF06426">
    <property type="entry name" value="SATase_N"/>
    <property type="match status" value="1"/>
</dbReference>
<evidence type="ECO:0000256" key="1">
    <source>
        <dbReference type="ARBA" id="ARBA00004876"/>
    </source>
</evidence>
<keyword evidence="6 10" id="KW-0808">Transferase</keyword>
<dbReference type="GO" id="GO:0006535">
    <property type="term" value="P:cysteine biosynthetic process from serine"/>
    <property type="evidence" value="ECO:0007669"/>
    <property type="project" value="InterPro"/>
</dbReference>
<evidence type="ECO:0000259" key="9">
    <source>
        <dbReference type="SMART" id="SM00971"/>
    </source>
</evidence>
<evidence type="ECO:0000313" key="10">
    <source>
        <dbReference type="EMBL" id="KCZ94144.1"/>
    </source>
</evidence>
<dbReference type="CDD" id="cd03354">
    <property type="entry name" value="LbH_SAT"/>
    <property type="match status" value="1"/>
</dbReference>
<dbReference type="EC" id="2.3.1.30" evidence="3"/>
<reference evidence="10 11" key="1">
    <citation type="journal article" date="2014" name="Antonie Van Leeuwenhoek">
        <title>Hyphomonas beringensis sp. nov. and Hyphomonas chukchiensis sp. nov., isolated from surface seawater of the Bering Sea and Chukchi Sea.</title>
        <authorList>
            <person name="Li C."/>
            <person name="Lai Q."/>
            <person name="Li G."/>
            <person name="Dong C."/>
            <person name="Wang J."/>
            <person name="Liao Y."/>
            <person name="Shao Z."/>
        </authorList>
    </citation>
    <scope>NUCLEOTIDE SEQUENCE [LARGE SCALE GENOMIC DNA]</scope>
    <source>
        <strain evidence="10 11">MHS-2</strain>
    </source>
</reference>
<dbReference type="InterPro" id="IPR005881">
    <property type="entry name" value="Ser_O-AcTrfase"/>
</dbReference>
<proteinExistence type="inferred from homology"/>
<dbReference type="EMBL" id="ARYK01000001">
    <property type="protein sequence ID" value="KCZ94144.1"/>
    <property type="molecule type" value="Genomic_DNA"/>
</dbReference>
<sequence length="290" mass="30539">MIVGDLPPISAHKTISREAEMVENPDIGAPAPAWRRLRFEAAAAAAEEPTLASYVNAAILSHNTLCQALSYHLAEKLGGPVMGTLQVRHILSTAYDSDPSLMSLAEADMQAVLERDPACRGMLQPFLFFKGFLALQTHRVAHVLWQQGRESLAFHFQGVASELFGVDIHPAARIGAGVMLDHATGITIGETAIVGDGCSLLHGVTLGGTGKEVGDRHPKIGRGVLLSVGAKVLGNITIGDEAKVAAGSVVLKDVPAHCTVAGVPAKIVGEPLCCQPAKTMDQNIPDEIEK</sequence>
<protein>
    <recommendedName>
        <fullName evidence="4">Serine acetyltransferase</fullName>
        <ecNumber evidence="3">2.3.1.30</ecNumber>
    </recommendedName>
</protein>
<evidence type="ECO:0000256" key="2">
    <source>
        <dbReference type="ARBA" id="ARBA00007274"/>
    </source>
</evidence>
<comment type="pathway">
    <text evidence="1">Amino-acid biosynthesis; L-cysteine biosynthesis; L-cysteine from L-serine: step 1/2.</text>
</comment>
<dbReference type="Pfam" id="PF00132">
    <property type="entry name" value="Hexapep"/>
    <property type="match status" value="1"/>
</dbReference>
<evidence type="ECO:0000256" key="7">
    <source>
        <dbReference type="ARBA" id="ARBA00023315"/>
    </source>
</evidence>
<dbReference type="InterPro" id="IPR010493">
    <property type="entry name" value="Ser_AcTrfase_N"/>
</dbReference>
<dbReference type="InterPro" id="IPR045304">
    <property type="entry name" value="LbH_SAT"/>
</dbReference>
<dbReference type="NCBIfam" id="NF041874">
    <property type="entry name" value="EPS_EpsC"/>
    <property type="match status" value="1"/>
</dbReference>
<dbReference type="Gene3D" id="1.10.3130.10">
    <property type="entry name" value="serine acetyltransferase, domain 1"/>
    <property type="match status" value="1"/>
</dbReference>
<comment type="similarity">
    <text evidence="2">Belongs to the transferase hexapeptide repeat family.</text>
</comment>
<organism evidence="10 11">
    <name type="scientific">Hyphomonas johnsonii MHS-2</name>
    <dbReference type="NCBI Taxonomy" id="1280950"/>
    <lineage>
        <taxon>Bacteria</taxon>
        <taxon>Pseudomonadati</taxon>
        <taxon>Pseudomonadota</taxon>
        <taxon>Alphaproteobacteria</taxon>
        <taxon>Hyphomonadales</taxon>
        <taxon>Hyphomonadaceae</taxon>
        <taxon>Hyphomonas</taxon>
    </lineage>
</organism>
<dbReference type="NCBIfam" id="TIGR01172">
    <property type="entry name" value="cysE"/>
    <property type="match status" value="1"/>
</dbReference>
<comment type="catalytic activity">
    <reaction evidence="8">
        <text>L-serine + acetyl-CoA = O-acetyl-L-serine + CoA</text>
        <dbReference type="Rhea" id="RHEA:24560"/>
        <dbReference type="ChEBI" id="CHEBI:33384"/>
        <dbReference type="ChEBI" id="CHEBI:57287"/>
        <dbReference type="ChEBI" id="CHEBI:57288"/>
        <dbReference type="ChEBI" id="CHEBI:58340"/>
        <dbReference type="EC" id="2.3.1.30"/>
    </reaction>
</comment>
<dbReference type="InterPro" id="IPR053376">
    <property type="entry name" value="Serine_acetyltransferase"/>
</dbReference>
<evidence type="ECO:0000256" key="4">
    <source>
        <dbReference type="ARBA" id="ARBA00018522"/>
    </source>
</evidence>
<dbReference type="GO" id="GO:0005737">
    <property type="term" value="C:cytoplasm"/>
    <property type="evidence" value="ECO:0007669"/>
    <property type="project" value="InterPro"/>
</dbReference>
<dbReference type="Gene3D" id="2.160.10.10">
    <property type="entry name" value="Hexapeptide repeat proteins"/>
    <property type="match status" value="1"/>
</dbReference>
<evidence type="ECO:0000256" key="3">
    <source>
        <dbReference type="ARBA" id="ARBA00013266"/>
    </source>
</evidence>
<name>A0A059FU02_9PROT</name>
<evidence type="ECO:0000256" key="6">
    <source>
        <dbReference type="ARBA" id="ARBA00022679"/>
    </source>
</evidence>
<dbReference type="InterPro" id="IPR042122">
    <property type="entry name" value="Ser_AcTrfase_N_sf"/>
</dbReference>
<keyword evidence="7" id="KW-0012">Acyltransferase</keyword>
<gene>
    <name evidence="10" type="ORF">HJO_02175</name>
</gene>
<accession>A0A059FU02</accession>
<feature type="domain" description="Serine acetyltransferase N-terminal" evidence="9">
    <location>
        <begin position="33"/>
        <end position="137"/>
    </location>
</feature>
<evidence type="ECO:0000313" key="11">
    <source>
        <dbReference type="Proteomes" id="UP000025171"/>
    </source>
</evidence>
<dbReference type="SMART" id="SM00971">
    <property type="entry name" value="SATase_N"/>
    <property type="match status" value="1"/>
</dbReference>
<dbReference type="PANTHER" id="PTHR42811">
    <property type="entry name" value="SERINE ACETYLTRANSFERASE"/>
    <property type="match status" value="1"/>
</dbReference>